<accession>A0A645D4L6</accession>
<evidence type="ECO:0000256" key="2">
    <source>
        <dbReference type="ARBA" id="ARBA00008034"/>
    </source>
</evidence>
<dbReference type="PANTHER" id="PTHR30477:SF18">
    <property type="entry name" value="METAL TRANSPORT SYSTEM MEMBRANE PROTEIN CT_417-RELATED"/>
    <property type="match status" value="1"/>
</dbReference>
<keyword evidence="4 6" id="KW-1133">Transmembrane helix</keyword>
<dbReference type="InterPro" id="IPR001626">
    <property type="entry name" value="ABC_TroCD"/>
</dbReference>
<dbReference type="PANTHER" id="PTHR30477">
    <property type="entry name" value="ABC-TRANSPORTER METAL-BINDING PROTEIN"/>
    <property type="match status" value="1"/>
</dbReference>
<gene>
    <name evidence="7" type="primary">mntB_15</name>
    <name evidence="7" type="ORF">SDC9_131216</name>
</gene>
<feature type="transmembrane region" description="Helical" evidence="6">
    <location>
        <begin position="109"/>
        <end position="128"/>
    </location>
</feature>
<feature type="transmembrane region" description="Helical" evidence="6">
    <location>
        <begin position="65"/>
        <end position="88"/>
    </location>
</feature>
<organism evidence="7">
    <name type="scientific">bioreactor metagenome</name>
    <dbReference type="NCBI Taxonomy" id="1076179"/>
    <lineage>
        <taxon>unclassified sequences</taxon>
        <taxon>metagenomes</taxon>
        <taxon>ecological metagenomes</taxon>
    </lineage>
</organism>
<dbReference type="GO" id="GO:0010043">
    <property type="term" value="P:response to zinc ion"/>
    <property type="evidence" value="ECO:0007669"/>
    <property type="project" value="TreeGrafter"/>
</dbReference>
<dbReference type="GO" id="GO:0043190">
    <property type="term" value="C:ATP-binding cassette (ABC) transporter complex"/>
    <property type="evidence" value="ECO:0007669"/>
    <property type="project" value="InterPro"/>
</dbReference>
<dbReference type="GO" id="GO:0055085">
    <property type="term" value="P:transmembrane transport"/>
    <property type="evidence" value="ECO:0007669"/>
    <property type="project" value="InterPro"/>
</dbReference>
<comment type="similarity">
    <text evidence="2">Belongs to the ABC-3 integral membrane protein family.</text>
</comment>
<evidence type="ECO:0000313" key="7">
    <source>
        <dbReference type="EMBL" id="MPM84145.1"/>
    </source>
</evidence>
<feature type="transmembrane region" description="Helical" evidence="6">
    <location>
        <begin position="6"/>
        <end position="26"/>
    </location>
</feature>
<evidence type="ECO:0000256" key="5">
    <source>
        <dbReference type="ARBA" id="ARBA00023136"/>
    </source>
</evidence>
<keyword evidence="5 6" id="KW-0472">Membrane</keyword>
<feature type="transmembrane region" description="Helical" evidence="6">
    <location>
        <begin position="193"/>
        <end position="215"/>
    </location>
</feature>
<evidence type="ECO:0000256" key="1">
    <source>
        <dbReference type="ARBA" id="ARBA00004141"/>
    </source>
</evidence>
<feature type="transmembrane region" description="Helical" evidence="6">
    <location>
        <begin position="148"/>
        <end position="181"/>
    </location>
</feature>
<dbReference type="EMBL" id="VSSQ01032769">
    <property type="protein sequence ID" value="MPM84145.1"/>
    <property type="molecule type" value="Genomic_DNA"/>
</dbReference>
<dbReference type="Pfam" id="PF00950">
    <property type="entry name" value="ABC-3"/>
    <property type="match status" value="1"/>
</dbReference>
<dbReference type="SUPFAM" id="SSF81345">
    <property type="entry name" value="ABC transporter involved in vitamin B12 uptake, BtuC"/>
    <property type="match status" value="1"/>
</dbReference>
<dbReference type="AlphaFoldDB" id="A0A645D4L6"/>
<comment type="caution">
    <text evidence="7">The sequence shown here is derived from an EMBL/GenBank/DDBJ whole genome shotgun (WGS) entry which is preliminary data.</text>
</comment>
<name>A0A645D4L6_9ZZZZ</name>
<comment type="subcellular location">
    <subcellularLocation>
        <location evidence="1">Membrane</location>
        <topology evidence="1">Multi-pass membrane protein</topology>
    </subcellularLocation>
</comment>
<proteinExistence type="inferred from homology"/>
<keyword evidence="3 6" id="KW-0812">Transmembrane</keyword>
<evidence type="ECO:0000256" key="3">
    <source>
        <dbReference type="ARBA" id="ARBA00022692"/>
    </source>
</evidence>
<feature type="transmembrane region" description="Helical" evidence="6">
    <location>
        <begin position="221"/>
        <end position="241"/>
    </location>
</feature>
<protein>
    <submittedName>
        <fullName evidence="7">Manganese transport system membrane protein MntB</fullName>
    </submittedName>
</protein>
<feature type="transmembrane region" description="Helical" evidence="6">
    <location>
        <begin position="38"/>
        <end position="59"/>
    </location>
</feature>
<evidence type="ECO:0000256" key="4">
    <source>
        <dbReference type="ARBA" id="ARBA00022989"/>
    </source>
</evidence>
<dbReference type="Gene3D" id="1.10.3470.10">
    <property type="entry name" value="ABC transporter involved in vitamin B12 uptake, BtuC"/>
    <property type="match status" value="1"/>
</dbReference>
<dbReference type="InterPro" id="IPR037294">
    <property type="entry name" value="ABC_BtuC-like"/>
</dbReference>
<reference evidence="7" key="1">
    <citation type="submission" date="2019-08" db="EMBL/GenBank/DDBJ databases">
        <authorList>
            <person name="Kucharzyk K."/>
            <person name="Murdoch R.W."/>
            <person name="Higgins S."/>
            <person name="Loffler F."/>
        </authorList>
    </citation>
    <scope>NUCLEOTIDE SEQUENCE</scope>
</reference>
<evidence type="ECO:0000256" key="6">
    <source>
        <dbReference type="SAM" id="Phobius"/>
    </source>
</evidence>
<sequence length="247" mass="26984">MVRRITYIAGAIAHCILGGIGIALYLQYKFHAPWITPMGGAIVAALLAAITIGMVSMHWKQREDAVISALWAVGMALGVLFIALTPGYQSAMSYLFGDILMVSRQDFHTVLGLDAAIVLLCLLFYHKFLAVCFDSDFARIKGVRVEFYYLLLLCLTALTIVLLISVVGLIMVIALLTLPAAISGHFTRRLWKMMLLSVILSILFTFAGLGLSFQLNVPSGAVIIIIAGVCYLLTALGSGLVRKFRRR</sequence>